<evidence type="ECO:0000256" key="5">
    <source>
        <dbReference type="ARBA" id="ARBA00023136"/>
    </source>
</evidence>
<feature type="compositionally biased region" description="Polar residues" evidence="6">
    <location>
        <begin position="137"/>
        <end position="146"/>
    </location>
</feature>
<feature type="region of interest" description="Disordered" evidence="6">
    <location>
        <begin position="701"/>
        <end position="733"/>
    </location>
</feature>
<protein>
    <recommendedName>
        <fullName evidence="10">Major facilitator superfamily (MFS) profile domain-containing protein</fullName>
    </recommendedName>
</protein>
<accession>A0A316Z1R3</accession>
<feature type="transmembrane region" description="Helical" evidence="7">
    <location>
        <begin position="846"/>
        <end position="863"/>
    </location>
</feature>
<evidence type="ECO:0000313" key="8">
    <source>
        <dbReference type="EMBL" id="PWN95034.1"/>
    </source>
</evidence>
<evidence type="ECO:0000256" key="1">
    <source>
        <dbReference type="ARBA" id="ARBA00004141"/>
    </source>
</evidence>
<feature type="compositionally biased region" description="Low complexity" evidence="6">
    <location>
        <begin position="424"/>
        <end position="440"/>
    </location>
</feature>
<dbReference type="RefSeq" id="XP_025595313.1">
    <property type="nucleotide sequence ID" value="XM_025739221.1"/>
</dbReference>
<dbReference type="SUPFAM" id="SSF103473">
    <property type="entry name" value="MFS general substrate transporter"/>
    <property type="match status" value="1"/>
</dbReference>
<keyword evidence="5 7" id="KW-0472">Membrane</keyword>
<organism evidence="8 9">
    <name type="scientific">Tilletiopsis washingtonensis</name>
    <dbReference type="NCBI Taxonomy" id="58919"/>
    <lineage>
        <taxon>Eukaryota</taxon>
        <taxon>Fungi</taxon>
        <taxon>Dikarya</taxon>
        <taxon>Basidiomycota</taxon>
        <taxon>Ustilaginomycotina</taxon>
        <taxon>Exobasidiomycetes</taxon>
        <taxon>Entylomatales</taxon>
        <taxon>Entylomatales incertae sedis</taxon>
        <taxon>Tilletiopsis</taxon>
    </lineage>
</organism>
<keyword evidence="9" id="KW-1185">Reference proteome</keyword>
<feature type="region of interest" description="Disordered" evidence="6">
    <location>
        <begin position="1"/>
        <end position="103"/>
    </location>
</feature>
<keyword evidence="3 7" id="KW-0812">Transmembrane</keyword>
<feature type="transmembrane region" description="Helical" evidence="7">
    <location>
        <begin position="1017"/>
        <end position="1039"/>
    </location>
</feature>
<feature type="region of interest" description="Disordered" evidence="6">
    <location>
        <begin position="278"/>
        <end position="388"/>
    </location>
</feature>
<evidence type="ECO:0008006" key="10">
    <source>
        <dbReference type="Google" id="ProtNLM"/>
    </source>
</evidence>
<comment type="subcellular location">
    <subcellularLocation>
        <location evidence="1">Membrane</location>
        <topology evidence="1">Multi-pass membrane protein</topology>
    </subcellularLocation>
</comment>
<name>A0A316Z1R3_9BASI</name>
<dbReference type="STRING" id="58919.A0A316Z1R3"/>
<dbReference type="Gene3D" id="1.20.1250.20">
    <property type="entry name" value="MFS general substrate transporter like domains"/>
    <property type="match status" value="1"/>
</dbReference>
<feature type="compositionally biased region" description="Polar residues" evidence="6">
    <location>
        <begin position="552"/>
        <end position="561"/>
    </location>
</feature>
<dbReference type="InterPro" id="IPR036259">
    <property type="entry name" value="MFS_trans_sf"/>
</dbReference>
<feature type="transmembrane region" description="Helical" evidence="7">
    <location>
        <begin position="816"/>
        <end position="834"/>
    </location>
</feature>
<dbReference type="GO" id="GO:0005886">
    <property type="term" value="C:plasma membrane"/>
    <property type="evidence" value="ECO:0007669"/>
    <property type="project" value="TreeGrafter"/>
</dbReference>
<feature type="transmembrane region" description="Helical" evidence="7">
    <location>
        <begin position="875"/>
        <end position="898"/>
    </location>
</feature>
<feature type="region of interest" description="Disordered" evidence="6">
    <location>
        <begin position="409"/>
        <end position="509"/>
    </location>
</feature>
<feature type="compositionally biased region" description="Basic and acidic residues" evidence="6">
    <location>
        <begin position="339"/>
        <end position="349"/>
    </location>
</feature>
<dbReference type="EMBL" id="KZ819307">
    <property type="protein sequence ID" value="PWN95034.1"/>
    <property type="molecule type" value="Genomic_DNA"/>
</dbReference>
<feature type="transmembrane region" description="Helical" evidence="7">
    <location>
        <begin position="977"/>
        <end position="1005"/>
    </location>
</feature>
<dbReference type="GeneID" id="37266767"/>
<reference evidence="8 9" key="1">
    <citation type="journal article" date="2018" name="Mol. Biol. Evol.">
        <title>Broad Genomic Sampling Reveals a Smut Pathogenic Ancestry of the Fungal Clade Ustilaginomycotina.</title>
        <authorList>
            <person name="Kijpornyongpan T."/>
            <person name="Mondo S.J."/>
            <person name="Barry K."/>
            <person name="Sandor L."/>
            <person name="Lee J."/>
            <person name="Lipzen A."/>
            <person name="Pangilinan J."/>
            <person name="LaButti K."/>
            <person name="Hainaut M."/>
            <person name="Henrissat B."/>
            <person name="Grigoriev I.V."/>
            <person name="Spatafora J.W."/>
            <person name="Aime M.C."/>
        </authorList>
    </citation>
    <scope>NUCLEOTIDE SEQUENCE [LARGE SCALE GENOMIC DNA]</scope>
    <source>
        <strain evidence="8 9">MCA 4186</strain>
    </source>
</reference>
<dbReference type="InterPro" id="IPR011701">
    <property type="entry name" value="MFS"/>
</dbReference>
<feature type="region of interest" description="Disordered" evidence="6">
    <location>
        <begin position="125"/>
        <end position="162"/>
    </location>
</feature>
<dbReference type="AlphaFoldDB" id="A0A316Z1R3"/>
<sequence>MQRPFPSASRGGMPNPHAERPSNSSGQLQWELASPRPGPMASSAQQAEAHARNLLEQAQRRAAASRPVETTQQQPISNFGSGIIRKPVPPMAAPMNITRPSPTRLAPVRLQAEVAARSWQQDRLALARRGMRPSEASEASSWDSGESTPTPTASSVAAAQSAYRRDAEEIRLVPVNLFHPSQVPSPKPSPASAPSRISSTPQAMSQRSDAETQHITRKPVLQAEGIAAAHIARTQQGSPPQVAPGVAERLQQPAAANASVPQFRTDFHNMRRFSVSQGAATSGTLPVRIGGKGAAPGPSVLSDGRPQQLRGAPAASSSRTPAASPPLPLPVSSPVPDTPRPEAILRNRWSEPIISSPAASRPATGTRTPPLRQDDGDGPRSRNTFGPDASMFEHARQLLLQHKEQVEAADARASLTAPDRGLPTRRLSSATSLRRSSFASDTTAFDTPGLANEASHMELQRSSSSRVAEKRRSVDLTQDAAPAAGTRRGVATGNVAPPSAVPETREPSVAGARGEIARWPTPPQVHVVDSKDLTRRPSFLRLIPIIGTTSRRPGTAQTRFSVRSGHSHGHEARRGHLPTPACRQCFRAGFDCALNLQLGEGTNGRRAFQDFVASGGLDALKVDEDQGAASVALSNVLGHNYVDKLGEVAFGESALSRPVTRARIDDMLDERANQLAEQQKRMTVEDFRAQLNDAAHQRNFGRRSADHAELRSPEKREDQDSPTSSEDSSSTGSDDLLFLAERWSAARKCWLVACLSTWLVIVQAVDASFATSLPVIAAGTDVPLPAFFAGRLAFLWGESGGVALGAGLAVLGRRRIIASTPGLVAIAAVLAGFMRNPWAFTAMRGVIGFGAGVFVMSSIACLVDTFTTRSSRTAAVASLLISACAAELAGPWIAVLVLRYIPWMWLYWVPALAACLFVPAFALAFQETAPLLRFRKHVAEMERIGGGWMPEPAPPPCPWKVVRHHVLQPYRVLCTHWLVPLSAVTACIFLGALMLAMNSLVAVWVEVHGMRLAVAQAALTASGGIGLVAAGLLAALFYSRPSTLAPSRRPLHIDEKGFIDSAPAEPLPEQLLFPVLCSAPAAAFGESLRRASAAYSIQSLTVFQRYSCWRSWHP</sequence>
<feature type="region of interest" description="Disordered" evidence="6">
    <location>
        <begin position="552"/>
        <end position="576"/>
    </location>
</feature>
<feature type="transmembrane region" description="Helical" evidence="7">
    <location>
        <begin position="793"/>
        <end position="811"/>
    </location>
</feature>
<dbReference type="Proteomes" id="UP000245946">
    <property type="component" value="Unassembled WGS sequence"/>
</dbReference>
<feature type="compositionally biased region" description="Polar residues" evidence="6">
    <location>
        <begin position="68"/>
        <end position="80"/>
    </location>
</feature>
<evidence type="ECO:0000256" key="4">
    <source>
        <dbReference type="ARBA" id="ARBA00022989"/>
    </source>
</evidence>
<proteinExistence type="predicted"/>
<dbReference type="Pfam" id="PF07690">
    <property type="entry name" value="MFS_1"/>
    <property type="match status" value="1"/>
</dbReference>
<dbReference type="PANTHER" id="PTHR23502:SF132">
    <property type="entry name" value="POLYAMINE TRANSPORTER 2-RELATED"/>
    <property type="match status" value="1"/>
</dbReference>
<evidence type="ECO:0000256" key="2">
    <source>
        <dbReference type="ARBA" id="ARBA00022448"/>
    </source>
</evidence>
<evidence type="ECO:0000256" key="3">
    <source>
        <dbReference type="ARBA" id="ARBA00022692"/>
    </source>
</evidence>
<evidence type="ECO:0000313" key="9">
    <source>
        <dbReference type="Proteomes" id="UP000245946"/>
    </source>
</evidence>
<feature type="transmembrane region" description="Helical" evidence="7">
    <location>
        <begin position="904"/>
        <end position="925"/>
    </location>
</feature>
<evidence type="ECO:0000256" key="6">
    <source>
        <dbReference type="SAM" id="MobiDB-lite"/>
    </source>
</evidence>
<feature type="compositionally biased region" description="Pro residues" evidence="6">
    <location>
        <begin position="323"/>
        <end position="338"/>
    </location>
</feature>
<feature type="region of interest" description="Disordered" evidence="6">
    <location>
        <begin position="178"/>
        <end position="214"/>
    </location>
</feature>
<keyword evidence="4 7" id="KW-1133">Transmembrane helix</keyword>
<feature type="compositionally biased region" description="Low complexity" evidence="6">
    <location>
        <begin position="192"/>
        <end position="201"/>
    </location>
</feature>
<feature type="compositionally biased region" description="Low complexity" evidence="6">
    <location>
        <begin position="721"/>
        <end position="733"/>
    </location>
</feature>
<feature type="compositionally biased region" description="Basic and acidic residues" evidence="6">
    <location>
        <begin position="703"/>
        <end position="719"/>
    </location>
</feature>
<keyword evidence="2" id="KW-0813">Transport</keyword>
<feature type="compositionally biased region" description="Low complexity" evidence="6">
    <location>
        <begin position="312"/>
        <end position="322"/>
    </location>
</feature>
<gene>
    <name evidence="8" type="ORF">FA09DRAFT_158169</name>
</gene>
<dbReference type="GO" id="GO:0022857">
    <property type="term" value="F:transmembrane transporter activity"/>
    <property type="evidence" value="ECO:0007669"/>
    <property type="project" value="InterPro"/>
</dbReference>
<evidence type="ECO:0000256" key="7">
    <source>
        <dbReference type="SAM" id="Phobius"/>
    </source>
</evidence>
<dbReference type="PANTHER" id="PTHR23502">
    <property type="entry name" value="MAJOR FACILITATOR SUPERFAMILY"/>
    <property type="match status" value="1"/>
</dbReference>
<dbReference type="OrthoDB" id="2555222at2759"/>
<feature type="compositionally biased region" description="Low complexity" evidence="6">
    <location>
        <begin position="147"/>
        <end position="162"/>
    </location>
</feature>